<accession>A0A2A5T4H5</accession>
<protein>
    <submittedName>
        <fullName evidence="1">Uncharacterized protein</fullName>
    </submittedName>
</protein>
<dbReference type="RefSeq" id="WP_199399348.1">
    <property type="nucleotide sequence ID" value="NZ_CAWNJE010000006.1"/>
</dbReference>
<evidence type="ECO:0000313" key="1">
    <source>
        <dbReference type="EMBL" id="PCS23054.1"/>
    </source>
</evidence>
<evidence type="ECO:0000313" key="2">
    <source>
        <dbReference type="Proteomes" id="UP000219020"/>
    </source>
</evidence>
<gene>
    <name evidence="1" type="ORF">BTN49_1042</name>
</gene>
<organism evidence="1 2">
    <name type="scientific">Candidatus Enterovibrio escicola</name>
    <dbReference type="NCBI Taxonomy" id="1927127"/>
    <lineage>
        <taxon>Bacteria</taxon>
        <taxon>Pseudomonadati</taxon>
        <taxon>Pseudomonadota</taxon>
        <taxon>Gammaproteobacteria</taxon>
        <taxon>Vibrionales</taxon>
        <taxon>Vibrionaceae</taxon>
        <taxon>Enterovibrio</taxon>
    </lineage>
</organism>
<name>A0A2A5T4H5_9GAMM</name>
<dbReference type="AlphaFoldDB" id="A0A2A5T4H5"/>
<keyword evidence="2" id="KW-1185">Reference proteome</keyword>
<proteinExistence type="predicted"/>
<dbReference type="GeneID" id="66951349"/>
<comment type="caution">
    <text evidence="1">The sequence shown here is derived from an EMBL/GenBank/DDBJ whole genome shotgun (WGS) entry which is preliminary data.</text>
</comment>
<reference evidence="2" key="1">
    <citation type="submission" date="2017-04" db="EMBL/GenBank/DDBJ databases">
        <title>Genome evolution of the luminous symbionts of deep sea anglerfish.</title>
        <authorList>
            <person name="Hendry T.A."/>
        </authorList>
    </citation>
    <scope>NUCLEOTIDE SEQUENCE [LARGE SCALE GENOMIC DNA]</scope>
</reference>
<dbReference type="EMBL" id="NBYY01000011">
    <property type="protein sequence ID" value="PCS23054.1"/>
    <property type="molecule type" value="Genomic_DNA"/>
</dbReference>
<sequence>MVSKLLTPKALTTTNATPTLCLQGTEGQDDVWSVESVTVVDEDGNELNAHELADYLDSDFSSINYSVLEIEQIIDVDVDEESEMETFTLDIDNAPNIRFTGELVANVVSSDNQAMGSRHSAQTGRWTELFLYKTKGRKFICHQVGRTSWQSEHDRFSGKVCETREEVKEFFGHRWLSKALYAEASIDDAVEVE</sequence>
<dbReference type="Proteomes" id="UP000219020">
    <property type="component" value="Unassembled WGS sequence"/>
</dbReference>